<reference evidence="2" key="1">
    <citation type="journal article" date="2024" name="J. Gen. Virol.">
        <title>Novel phages of Pseudomonas syringae unveil numerous potential auxiliary metabolic genes.</title>
        <authorList>
            <person name="Feltin C."/>
            <person name="Garneau J.R."/>
            <person name="Morris C.E."/>
            <person name="Berard A."/>
            <person name="Torres-Barcelo C."/>
        </authorList>
    </citation>
    <scope>NUCLEOTIDE SEQUENCE</scope>
</reference>
<feature type="compositionally biased region" description="Low complexity" evidence="1">
    <location>
        <begin position="101"/>
        <end position="116"/>
    </location>
</feature>
<dbReference type="EMBL" id="PP179312">
    <property type="protein sequence ID" value="XAI69729.1"/>
    <property type="molecule type" value="Genomic_DNA"/>
</dbReference>
<protein>
    <recommendedName>
        <fullName evidence="3">Tail fiber protein</fullName>
    </recommendedName>
</protein>
<name>A0AAU6VZI3_9VIRU</name>
<feature type="compositionally biased region" description="Low complexity" evidence="1">
    <location>
        <begin position="171"/>
        <end position="189"/>
    </location>
</feature>
<feature type="region of interest" description="Disordered" evidence="1">
    <location>
        <begin position="128"/>
        <end position="206"/>
    </location>
</feature>
<feature type="region of interest" description="Disordered" evidence="1">
    <location>
        <begin position="43"/>
        <end position="116"/>
    </location>
</feature>
<evidence type="ECO:0000313" key="2">
    <source>
        <dbReference type="EMBL" id="XAI69729.1"/>
    </source>
</evidence>
<sequence>MQITLNSNEVSEVVREHIQSRLGLDDASNYNVEVNEDGSITVFVDEDSNTDNSNSGSAPTGEKPARKTRRTKAQIEADLKAEADQKAQADLAASNTGVSGEAGTANTATGTVTPEVPVETGTEAAEDLNTGEAGQVGGVTGGVGSDAAPGQNDQPLVGETEASESTQTVDNTNLATNAQETEATETTEPTKARSLFANIRTPRNTA</sequence>
<feature type="compositionally biased region" description="Basic and acidic residues" evidence="1">
    <location>
        <begin position="73"/>
        <end position="87"/>
    </location>
</feature>
<evidence type="ECO:0000256" key="1">
    <source>
        <dbReference type="SAM" id="MobiDB-lite"/>
    </source>
</evidence>
<proteinExistence type="predicted"/>
<organism evidence="2">
    <name type="scientific">Pseudomonas phage Arace01</name>
    <dbReference type="NCBI Taxonomy" id="3138526"/>
    <lineage>
        <taxon>Viruses</taxon>
    </lineage>
</organism>
<evidence type="ECO:0008006" key="3">
    <source>
        <dbReference type="Google" id="ProtNLM"/>
    </source>
</evidence>
<accession>A0AAU6VZI3</accession>
<gene>
    <name evidence="2" type="ORF">Arace01_00061</name>
</gene>
<feature type="compositionally biased region" description="Gly residues" evidence="1">
    <location>
        <begin position="134"/>
        <end position="144"/>
    </location>
</feature>